<evidence type="ECO:0000256" key="1">
    <source>
        <dbReference type="ARBA" id="ARBA00009437"/>
    </source>
</evidence>
<keyword evidence="2" id="KW-0805">Transcription regulation</keyword>
<keyword evidence="7" id="KW-1185">Reference proteome</keyword>
<keyword evidence="3 6" id="KW-0238">DNA-binding</keyword>
<comment type="similarity">
    <text evidence="1">Belongs to the LysR transcriptional regulatory family.</text>
</comment>
<organism evidence="6 7">
    <name type="scientific">Xanthobacter agilis</name>
    <dbReference type="NCBI Taxonomy" id="47492"/>
    <lineage>
        <taxon>Bacteria</taxon>
        <taxon>Pseudomonadati</taxon>
        <taxon>Pseudomonadota</taxon>
        <taxon>Alphaproteobacteria</taxon>
        <taxon>Hyphomicrobiales</taxon>
        <taxon>Xanthobacteraceae</taxon>
        <taxon>Xanthobacter</taxon>
    </lineage>
</organism>
<dbReference type="Gene3D" id="1.10.10.10">
    <property type="entry name" value="Winged helix-like DNA-binding domain superfamily/Winged helix DNA-binding domain"/>
    <property type="match status" value="1"/>
</dbReference>
<reference evidence="6 7" key="1">
    <citation type="submission" date="2023-07" db="EMBL/GenBank/DDBJ databases">
        <title>Genomic Encyclopedia of Type Strains, Phase IV (KMG-IV): sequencing the most valuable type-strain genomes for metagenomic binning, comparative biology and taxonomic classification.</title>
        <authorList>
            <person name="Goeker M."/>
        </authorList>
    </citation>
    <scope>NUCLEOTIDE SEQUENCE [LARGE SCALE GENOMIC DNA]</scope>
    <source>
        <strain evidence="6 7">DSM 3770</strain>
    </source>
</reference>
<dbReference type="CDD" id="cd05466">
    <property type="entry name" value="PBP2_LTTR_substrate"/>
    <property type="match status" value="1"/>
</dbReference>
<dbReference type="PANTHER" id="PTHR30419">
    <property type="entry name" value="HTH-TYPE TRANSCRIPTIONAL REGULATOR YBHD"/>
    <property type="match status" value="1"/>
</dbReference>
<dbReference type="InterPro" id="IPR036388">
    <property type="entry name" value="WH-like_DNA-bd_sf"/>
</dbReference>
<dbReference type="GO" id="GO:0003677">
    <property type="term" value="F:DNA binding"/>
    <property type="evidence" value="ECO:0007669"/>
    <property type="project" value="UniProtKB-KW"/>
</dbReference>
<protein>
    <submittedName>
        <fullName evidence="6">DNA-binding transcriptional LysR family regulator</fullName>
    </submittedName>
</protein>
<name>A0ABU0LD29_XANAG</name>
<dbReference type="RefSeq" id="WP_237344618.1">
    <property type="nucleotide sequence ID" value="NZ_JABWGX010000005.1"/>
</dbReference>
<dbReference type="EMBL" id="JAUSVY010000003">
    <property type="protein sequence ID" value="MDQ0505007.1"/>
    <property type="molecule type" value="Genomic_DNA"/>
</dbReference>
<dbReference type="InterPro" id="IPR005119">
    <property type="entry name" value="LysR_subst-bd"/>
</dbReference>
<evidence type="ECO:0000256" key="3">
    <source>
        <dbReference type="ARBA" id="ARBA00023125"/>
    </source>
</evidence>
<evidence type="ECO:0000259" key="5">
    <source>
        <dbReference type="PROSITE" id="PS50931"/>
    </source>
</evidence>
<evidence type="ECO:0000313" key="6">
    <source>
        <dbReference type="EMBL" id="MDQ0505007.1"/>
    </source>
</evidence>
<evidence type="ECO:0000256" key="2">
    <source>
        <dbReference type="ARBA" id="ARBA00023015"/>
    </source>
</evidence>
<dbReference type="Gene3D" id="3.40.190.10">
    <property type="entry name" value="Periplasmic binding protein-like II"/>
    <property type="match status" value="2"/>
</dbReference>
<dbReference type="Pfam" id="PF00126">
    <property type="entry name" value="HTH_1"/>
    <property type="match status" value="1"/>
</dbReference>
<dbReference type="SUPFAM" id="SSF53850">
    <property type="entry name" value="Periplasmic binding protein-like II"/>
    <property type="match status" value="1"/>
</dbReference>
<proteinExistence type="inferred from homology"/>
<dbReference type="PROSITE" id="PS50931">
    <property type="entry name" value="HTH_LYSR"/>
    <property type="match status" value="1"/>
</dbReference>
<keyword evidence="4" id="KW-0804">Transcription</keyword>
<dbReference type="PRINTS" id="PR00039">
    <property type="entry name" value="HTHLYSR"/>
</dbReference>
<dbReference type="InterPro" id="IPR000847">
    <property type="entry name" value="LysR_HTH_N"/>
</dbReference>
<evidence type="ECO:0000256" key="4">
    <source>
        <dbReference type="ARBA" id="ARBA00023163"/>
    </source>
</evidence>
<dbReference type="Pfam" id="PF03466">
    <property type="entry name" value="LysR_substrate"/>
    <property type="match status" value="1"/>
</dbReference>
<dbReference type="InterPro" id="IPR036390">
    <property type="entry name" value="WH_DNA-bd_sf"/>
</dbReference>
<dbReference type="InterPro" id="IPR050950">
    <property type="entry name" value="HTH-type_LysR_regulators"/>
</dbReference>
<accession>A0ABU0LD29</accession>
<sequence length="313" mass="34005">MAQVSRRSERASAFTRNVDWNLFRTFLEIVEWGGISAAARAMNRQQPSISAALRRLEGHLGVELCERSAKGVELTAAGNALFDLCAGLRAQVNRMPLEVAKANGLVDGAVRIRMISDLVSPLLDRAIADFHVAFPGVELRLEVAPWRAIIKSLRTGDAEIGITCDSAPNMALQYVPVMREIQQLYCGPGHPCHGSAPLHPAELRHEGFILTGEDEPDELEHFRRRYGLGARTSGFAETLAEVRRLILLGVGLGFLPTDVANRERGDAACWPLLAPELLPSYEVYVVARASESLSTPARLGQCPAALHGGIGIT</sequence>
<feature type="domain" description="HTH lysR-type" evidence="5">
    <location>
        <begin position="18"/>
        <end position="75"/>
    </location>
</feature>
<gene>
    <name evidence="6" type="ORF">QOZ94_001789</name>
</gene>
<dbReference type="Proteomes" id="UP001241747">
    <property type="component" value="Unassembled WGS sequence"/>
</dbReference>
<comment type="caution">
    <text evidence="6">The sequence shown here is derived from an EMBL/GenBank/DDBJ whole genome shotgun (WGS) entry which is preliminary data.</text>
</comment>
<dbReference type="SUPFAM" id="SSF46785">
    <property type="entry name" value="Winged helix' DNA-binding domain"/>
    <property type="match status" value="1"/>
</dbReference>
<evidence type="ECO:0000313" key="7">
    <source>
        <dbReference type="Proteomes" id="UP001241747"/>
    </source>
</evidence>